<accession>A0ABR7Q495</accession>
<dbReference type="Pfam" id="PF01408">
    <property type="entry name" value="GFO_IDH_MocA"/>
    <property type="match status" value="1"/>
</dbReference>
<protein>
    <submittedName>
        <fullName evidence="5">Gfo/Idh/MocA family oxidoreductase</fullName>
    </submittedName>
</protein>
<name>A0ABR7Q495_9FLAO</name>
<feature type="domain" description="GFO/IDH/MocA-like oxidoreductase" evidence="4">
    <location>
        <begin position="134"/>
        <end position="247"/>
    </location>
</feature>
<dbReference type="InterPro" id="IPR000683">
    <property type="entry name" value="Gfo/Idh/MocA-like_OxRdtase_N"/>
</dbReference>
<dbReference type="SUPFAM" id="SSF51735">
    <property type="entry name" value="NAD(P)-binding Rossmann-fold domains"/>
    <property type="match status" value="1"/>
</dbReference>
<evidence type="ECO:0000313" key="6">
    <source>
        <dbReference type="Proteomes" id="UP000619238"/>
    </source>
</evidence>
<evidence type="ECO:0000259" key="3">
    <source>
        <dbReference type="Pfam" id="PF01408"/>
    </source>
</evidence>
<dbReference type="Gene3D" id="3.30.360.10">
    <property type="entry name" value="Dihydrodipicolinate Reductase, domain 2"/>
    <property type="match status" value="1"/>
</dbReference>
<dbReference type="EMBL" id="JACGWS010000001">
    <property type="protein sequence ID" value="MBC8753263.1"/>
    <property type="molecule type" value="Genomic_DNA"/>
</dbReference>
<evidence type="ECO:0000313" key="5">
    <source>
        <dbReference type="EMBL" id="MBC8753263.1"/>
    </source>
</evidence>
<evidence type="ECO:0000259" key="4">
    <source>
        <dbReference type="Pfam" id="PF22725"/>
    </source>
</evidence>
<sequence length="328" mass="36734">MHKKIHWGIIGLGNIAHKFAADLQLSDNVMLQGVASRNLEKATEFASTYNAVTAYDSYEKLANDPKIDVIYIATPHTFHFENTMLCLQNGKAVLCEKPMGINSTQVKTMIQEAKSRKLFLMEAVWTRFMPAIEKMISLLDEETIGDIIQIRADFGFKAELNLESRLFNKKLGGGSLLDIGIYPIFLSLLVSGIPTDIKTMARMTETDVDSFCALLFDYSTNAKAVLESTFEANTPTEAYIHGTKGAIKLHRRFHQPTTITLFKDDSETVFELPYTGNGYIHEIEEVNSCLRNGQTESSKLPLEFSQNLITIIDTIKTQIGLNYIADAE</sequence>
<keyword evidence="2" id="KW-0560">Oxidoreductase</keyword>
<dbReference type="SUPFAM" id="SSF55347">
    <property type="entry name" value="Glyceraldehyde-3-phosphate dehydrogenase-like, C-terminal domain"/>
    <property type="match status" value="1"/>
</dbReference>
<evidence type="ECO:0000256" key="2">
    <source>
        <dbReference type="ARBA" id="ARBA00023002"/>
    </source>
</evidence>
<comment type="caution">
    <text evidence="5">The sequence shown here is derived from an EMBL/GenBank/DDBJ whole genome shotgun (WGS) entry which is preliminary data.</text>
</comment>
<dbReference type="InterPro" id="IPR055170">
    <property type="entry name" value="GFO_IDH_MocA-like_dom"/>
</dbReference>
<dbReference type="Gene3D" id="3.40.50.720">
    <property type="entry name" value="NAD(P)-binding Rossmann-like Domain"/>
    <property type="match status" value="1"/>
</dbReference>
<dbReference type="RefSeq" id="WP_187560302.1">
    <property type="nucleotide sequence ID" value="NZ_JACGWS010000001.1"/>
</dbReference>
<dbReference type="PANTHER" id="PTHR22604">
    <property type="entry name" value="OXIDOREDUCTASES"/>
    <property type="match status" value="1"/>
</dbReference>
<comment type="similarity">
    <text evidence="1">Belongs to the Gfo/Idh/MocA family.</text>
</comment>
<dbReference type="Pfam" id="PF22725">
    <property type="entry name" value="GFO_IDH_MocA_C3"/>
    <property type="match status" value="1"/>
</dbReference>
<dbReference type="PANTHER" id="PTHR22604:SF105">
    <property type="entry name" value="TRANS-1,2-DIHYDROBENZENE-1,2-DIOL DEHYDROGENASE"/>
    <property type="match status" value="1"/>
</dbReference>
<reference evidence="5 6" key="1">
    <citation type="submission" date="2020-07" db="EMBL/GenBank/DDBJ databases">
        <title>Description of Kordia aestuariivivens sp. nov., isolated from a tidal flat.</title>
        <authorList>
            <person name="Park S."/>
            <person name="Yoon J.-H."/>
        </authorList>
    </citation>
    <scope>NUCLEOTIDE SEQUENCE [LARGE SCALE GENOMIC DNA]</scope>
    <source>
        <strain evidence="5 6">YSTF-M3</strain>
    </source>
</reference>
<dbReference type="Proteomes" id="UP000619238">
    <property type="component" value="Unassembled WGS sequence"/>
</dbReference>
<proteinExistence type="inferred from homology"/>
<keyword evidence="6" id="KW-1185">Reference proteome</keyword>
<dbReference type="InterPro" id="IPR036291">
    <property type="entry name" value="NAD(P)-bd_dom_sf"/>
</dbReference>
<gene>
    <name evidence="5" type="ORF">H2O64_01185</name>
</gene>
<feature type="domain" description="Gfo/Idh/MocA-like oxidoreductase N-terminal" evidence="3">
    <location>
        <begin position="5"/>
        <end position="121"/>
    </location>
</feature>
<organism evidence="5 6">
    <name type="scientific">Kordia aestuariivivens</name>
    <dbReference type="NCBI Taxonomy" id="2759037"/>
    <lineage>
        <taxon>Bacteria</taxon>
        <taxon>Pseudomonadati</taxon>
        <taxon>Bacteroidota</taxon>
        <taxon>Flavobacteriia</taxon>
        <taxon>Flavobacteriales</taxon>
        <taxon>Flavobacteriaceae</taxon>
        <taxon>Kordia</taxon>
    </lineage>
</organism>
<dbReference type="InterPro" id="IPR050984">
    <property type="entry name" value="Gfo/Idh/MocA_domain"/>
</dbReference>
<evidence type="ECO:0000256" key="1">
    <source>
        <dbReference type="ARBA" id="ARBA00010928"/>
    </source>
</evidence>